<keyword evidence="1" id="KW-0812">Transmembrane</keyword>
<dbReference type="Proteomes" id="UP000663852">
    <property type="component" value="Unassembled WGS sequence"/>
</dbReference>
<dbReference type="AlphaFoldDB" id="A0A815IJY1"/>
<feature type="transmembrane region" description="Helical" evidence="1">
    <location>
        <begin position="399"/>
        <end position="425"/>
    </location>
</feature>
<keyword evidence="1" id="KW-1133">Transmembrane helix</keyword>
<feature type="transmembrane region" description="Helical" evidence="1">
    <location>
        <begin position="38"/>
        <end position="56"/>
    </location>
</feature>
<organism evidence="2 5">
    <name type="scientific">Adineta ricciae</name>
    <name type="common">Rotifer</name>
    <dbReference type="NCBI Taxonomy" id="249248"/>
    <lineage>
        <taxon>Eukaryota</taxon>
        <taxon>Metazoa</taxon>
        <taxon>Spiralia</taxon>
        <taxon>Gnathifera</taxon>
        <taxon>Rotifera</taxon>
        <taxon>Eurotatoria</taxon>
        <taxon>Bdelloidea</taxon>
        <taxon>Adinetida</taxon>
        <taxon>Adinetidae</taxon>
        <taxon>Adineta</taxon>
    </lineage>
</organism>
<keyword evidence="1" id="KW-0472">Membrane</keyword>
<comment type="caution">
    <text evidence="2">The sequence shown here is derived from an EMBL/GenBank/DDBJ whole genome shotgun (WGS) entry which is preliminary data.</text>
</comment>
<keyword evidence="4" id="KW-1185">Reference proteome</keyword>
<accession>A0A815IJY1</accession>
<evidence type="ECO:0000313" key="4">
    <source>
        <dbReference type="Proteomes" id="UP000663828"/>
    </source>
</evidence>
<gene>
    <name evidence="2" type="ORF">EDS130_LOCUS34153</name>
    <name evidence="3" type="ORF">XAT740_LOCUS49970</name>
</gene>
<proteinExistence type="predicted"/>
<evidence type="ECO:0000313" key="3">
    <source>
        <dbReference type="EMBL" id="CAF1619017.1"/>
    </source>
</evidence>
<dbReference type="EMBL" id="CAJNOR010007538">
    <property type="protein sequence ID" value="CAF1619017.1"/>
    <property type="molecule type" value="Genomic_DNA"/>
</dbReference>
<evidence type="ECO:0000256" key="1">
    <source>
        <dbReference type="SAM" id="Phobius"/>
    </source>
</evidence>
<dbReference type="EMBL" id="CAJNOJ010000282">
    <property type="protein sequence ID" value="CAF1366961.1"/>
    <property type="molecule type" value="Genomic_DNA"/>
</dbReference>
<evidence type="ECO:0000313" key="2">
    <source>
        <dbReference type="EMBL" id="CAF1366961.1"/>
    </source>
</evidence>
<protein>
    <submittedName>
        <fullName evidence="2">Uncharacterized protein</fullName>
    </submittedName>
</protein>
<reference evidence="2" key="1">
    <citation type="submission" date="2021-02" db="EMBL/GenBank/DDBJ databases">
        <authorList>
            <person name="Nowell W R."/>
        </authorList>
    </citation>
    <scope>NUCLEOTIDE SEQUENCE</scope>
</reference>
<sequence length="448" mass="52357">MMKYCFRWIVGQLVKLNTFDKGTTDEHSKRNEILSTRVYIISSIIILSVLTLITSLQSNLNTITMKNPTEDEYNKLQLKNFDHFQCPCAQISNTYNEFVTIIPEYHEICSSDFLSENWINYLFYENTSYYFQLDFRHSASSRFQLLRTLCQLAQQSITDYLNEYYSYEFITNELLSSNVFHLQIDSFLDLFQQTFPSSFQNLLKLIRQTTISNGIFSAIDTSLAYAIHPSNITRIYMDSIYYYEIDLQGKFFDCYCNNKTTCEMPEGIYSNLDRYDYPGSAWINDVNVKAQTTAINATFFIDGMIVGCKPIESLMRSTLECLYDRICLNRIGKFINYTSISIESFQTLNQSKVIRNETIETLTNKLFVENWIIDKSYSKYFHSCQPSFCQYTVEQKQSFVRILATLISLYGGLRIALSLIIPAIVKFFRRKKAPQYRPSNGIVLFFNI</sequence>
<dbReference type="Proteomes" id="UP000663828">
    <property type="component" value="Unassembled WGS sequence"/>
</dbReference>
<evidence type="ECO:0000313" key="5">
    <source>
        <dbReference type="Proteomes" id="UP000663852"/>
    </source>
</evidence>
<name>A0A815IJY1_ADIRI</name>
<dbReference type="OrthoDB" id="10053083at2759"/>